<gene>
    <name evidence="1" type="ORF">METZ01_LOCUS298901</name>
</gene>
<proteinExistence type="predicted"/>
<reference evidence="1" key="1">
    <citation type="submission" date="2018-05" db="EMBL/GenBank/DDBJ databases">
        <authorList>
            <person name="Lanie J.A."/>
            <person name="Ng W.-L."/>
            <person name="Kazmierczak K.M."/>
            <person name="Andrzejewski T.M."/>
            <person name="Davidsen T.M."/>
            <person name="Wayne K.J."/>
            <person name="Tettelin H."/>
            <person name="Glass J.I."/>
            <person name="Rusch D."/>
            <person name="Podicherti R."/>
            <person name="Tsui H.-C.T."/>
            <person name="Winkler M.E."/>
        </authorList>
    </citation>
    <scope>NUCLEOTIDE SEQUENCE</scope>
</reference>
<organism evidence="1">
    <name type="scientific">marine metagenome</name>
    <dbReference type="NCBI Taxonomy" id="408172"/>
    <lineage>
        <taxon>unclassified sequences</taxon>
        <taxon>metagenomes</taxon>
        <taxon>ecological metagenomes</taxon>
    </lineage>
</organism>
<protein>
    <submittedName>
        <fullName evidence="1">Uncharacterized protein</fullName>
    </submittedName>
</protein>
<name>A0A382ME79_9ZZZZ</name>
<sequence length="73" mass="8308">MTPLSTFTVQGMANLHDGSWLAGSRVEFSLRDDLIAEAGLFKWFAALPSVVRHDNPEFVLYGRTLFADVRRYF</sequence>
<dbReference type="AlphaFoldDB" id="A0A382ME79"/>
<evidence type="ECO:0000313" key="1">
    <source>
        <dbReference type="EMBL" id="SVC46047.1"/>
    </source>
</evidence>
<dbReference type="EMBL" id="UINC01092452">
    <property type="protein sequence ID" value="SVC46047.1"/>
    <property type="molecule type" value="Genomic_DNA"/>
</dbReference>
<accession>A0A382ME79</accession>